<evidence type="ECO:0000313" key="11">
    <source>
        <dbReference type="Proteomes" id="UP000243975"/>
    </source>
</evidence>
<dbReference type="AlphaFoldDB" id="A0A118K0E6"/>
<keyword evidence="6 9" id="KW-1133">Transmembrane helix</keyword>
<keyword evidence="5" id="KW-0029">Amino-acid transport</keyword>
<dbReference type="GO" id="GO:0080143">
    <property type="term" value="P:regulation of amino acid export"/>
    <property type="evidence" value="ECO:0007669"/>
    <property type="project" value="InterPro"/>
</dbReference>
<keyword evidence="7 9" id="KW-0472">Membrane</keyword>
<organism evidence="10 11">
    <name type="scientific">Cynara cardunculus var. scolymus</name>
    <name type="common">Globe artichoke</name>
    <name type="synonym">Cynara scolymus</name>
    <dbReference type="NCBI Taxonomy" id="59895"/>
    <lineage>
        <taxon>Eukaryota</taxon>
        <taxon>Viridiplantae</taxon>
        <taxon>Streptophyta</taxon>
        <taxon>Embryophyta</taxon>
        <taxon>Tracheophyta</taxon>
        <taxon>Spermatophyta</taxon>
        <taxon>Magnoliopsida</taxon>
        <taxon>eudicotyledons</taxon>
        <taxon>Gunneridae</taxon>
        <taxon>Pentapetalae</taxon>
        <taxon>asterids</taxon>
        <taxon>campanulids</taxon>
        <taxon>Asterales</taxon>
        <taxon>Asteraceae</taxon>
        <taxon>Carduoideae</taxon>
        <taxon>Cardueae</taxon>
        <taxon>Carduinae</taxon>
        <taxon>Cynara</taxon>
    </lineage>
</organism>
<evidence type="ECO:0000256" key="1">
    <source>
        <dbReference type="ARBA" id="ARBA00004167"/>
    </source>
</evidence>
<dbReference type="PANTHER" id="PTHR33228">
    <property type="entry name" value="PROTEIN GLUTAMINE DUMPER 4-RELATED"/>
    <property type="match status" value="1"/>
</dbReference>
<gene>
    <name evidence="10" type="ORF">Ccrd_020348</name>
</gene>
<dbReference type="PANTHER" id="PTHR33228:SF77">
    <property type="entry name" value="PROTEIN GLUTAMINE DUMPER 2"/>
    <property type="match status" value="1"/>
</dbReference>
<evidence type="ECO:0000256" key="4">
    <source>
        <dbReference type="ARBA" id="ARBA00022692"/>
    </source>
</evidence>
<evidence type="ECO:0000256" key="2">
    <source>
        <dbReference type="ARBA" id="ARBA00009977"/>
    </source>
</evidence>
<evidence type="ECO:0000256" key="8">
    <source>
        <dbReference type="SAM" id="MobiDB-lite"/>
    </source>
</evidence>
<sequence length="186" mass="20105">MLMAVAATSLTAPSPPPTTVQQSPWNSPLPYLFGSLAATLGLIAFALLILACSFWKRPGDTDRDIESGDAKPENKEPPVFEEKCLVIMAGEAKPTFLATPVSSSRRSNSTEQSEKQVQLSNIGNHESSDQLSGNIRNGDGDAEYGNGDGNSKPENSNDYQLRQDSDEKYLVIMAGEEKPRYLATPV</sequence>
<comment type="similarity">
    <text evidence="2">Belongs to the GLUTAMINE DUMPER 1 (TC 9.B.60) family.</text>
</comment>
<dbReference type="GO" id="GO:0006865">
    <property type="term" value="P:amino acid transport"/>
    <property type="evidence" value="ECO:0007669"/>
    <property type="project" value="UniProtKB-KW"/>
</dbReference>
<feature type="transmembrane region" description="Helical" evidence="9">
    <location>
        <begin position="31"/>
        <end position="55"/>
    </location>
</feature>
<evidence type="ECO:0000256" key="7">
    <source>
        <dbReference type="ARBA" id="ARBA00023136"/>
    </source>
</evidence>
<comment type="caution">
    <text evidence="10">The sequence shown here is derived from an EMBL/GenBank/DDBJ whole genome shotgun (WGS) entry which is preliminary data.</text>
</comment>
<comment type="subcellular location">
    <subcellularLocation>
        <location evidence="1">Membrane</location>
        <topology evidence="1">Single-pass membrane protein</topology>
    </subcellularLocation>
</comment>
<name>A0A118K0E6_CYNCS</name>
<feature type="region of interest" description="Disordered" evidence="8">
    <location>
        <begin position="97"/>
        <end position="168"/>
    </location>
</feature>
<accession>A0A118K0E6</accession>
<dbReference type="OMA" id="PENSNDY"/>
<dbReference type="GO" id="GO:0016020">
    <property type="term" value="C:membrane"/>
    <property type="evidence" value="ECO:0007669"/>
    <property type="project" value="UniProtKB-SubCell"/>
</dbReference>
<keyword evidence="11" id="KW-1185">Reference proteome</keyword>
<dbReference type="EMBL" id="LEKV01003109">
    <property type="protein sequence ID" value="KVI01395.1"/>
    <property type="molecule type" value="Genomic_DNA"/>
</dbReference>
<evidence type="ECO:0000256" key="9">
    <source>
        <dbReference type="SAM" id="Phobius"/>
    </source>
</evidence>
<proteinExistence type="inferred from homology"/>
<reference evidence="10 11" key="1">
    <citation type="journal article" date="2016" name="Sci. Rep.">
        <title>The genome sequence of the outbreeding globe artichoke constructed de novo incorporating a phase-aware low-pass sequencing strategy of F1 progeny.</title>
        <authorList>
            <person name="Scaglione D."/>
            <person name="Reyes-Chin-Wo S."/>
            <person name="Acquadro A."/>
            <person name="Froenicke L."/>
            <person name="Portis E."/>
            <person name="Beitel C."/>
            <person name="Tirone M."/>
            <person name="Mauro R."/>
            <person name="Lo Monaco A."/>
            <person name="Mauromicale G."/>
            <person name="Faccioli P."/>
            <person name="Cattivelli L."/>
            <person name="Rieseberg L."/>
            <person name="Michelmore R."/>
            <person name="Lanteri S."/>
        </authorList>
    </citation>
    <scope>NUCLEOTIDE SEQUENCE [LARGE SCALE GENOMIC DNA]</scope>
    <source>
        <strain evidence="10">2C</strain>
    </source>
</reference>
<evidence type="ECO:0000313" key="10">
    <source>
        <dbReference type="EMBL" id="KVI01395.1"/>
    </source>
</evidence>
<evidence type="ECO:0000256" key="6">
    <source>
        <dbReference type="ARBA" id="ARBA00022989"/>
    </source>
</evidence>
<evidence type="ECO:0000256" key="3">
    <source>
        <dbReference type="ARBA" id="ARBA00022448"/>
    </source>
</evidence>
<evidence type="ECO:0000256" key="5">
    <source>
        <dbReference type="ARBA" id="ARBA00022970"/>
    </source>
</evidence>
<dbReference type="STRING" id="59895.A0A118K0E6"/>
<dbReference type="Proteomes" id="UP000243975">
    <property type="component" value="Unassembled WGS sequence"/>
</dbReference>
<dbReference type="InterPro" id="IPR040359">
    <property type="entry name" value="GDU"/>
</dbReference>
<keyword evidence="3" id="KW-0813">Transport</keyword>
<feature type="compositionally biased region" description="Polar residues" evidence="8">
    <location>
        <begin position="115"/>
        <end position="135"/>
    </location>
</feature>
<protein>
    <submittedName>
        <fullName evidence="10">Uncharacterized protein</fullName>
    </submittedName>
</protein>
<dbReference type="Gramene" id="KVI01395">
    <property type="protein sequence ID" value="KVI01395"/>
    <property type="gene ID" value="Ccrd_020348"/>
</dbReference>
<keyword evidence="4 9" id="KW-0812">Transmembrane</keyword>